<dbReference type="eggNOG" id="ENOG502QQD8">
    <property type="taxonomic scope" value="Eukaryota"/>
</dbReference>
<proteinExistence type="predicted"/>
<dbReference type="RefSeq" id="XP_001299679.1">
    <property type="nucleotide sequence ID" value="XM_001299678.1"/>
</dbReference>
<reference evidence="1" key="1">
    <citation type="submission" date="2006-10" db="EMBL/GenBank/DDBJ databases">
        <authorList>
            <person name="Amadeo P."/>
            <person name="Zhao Q."/>
            <person name="Wortman J."/>
            <person name="Fraser-Liggett C."/>
            <person name="Carlton J."/>
        </authorList>
    </citation>
    <scope>NUCLEOTIDE SEQUENCE</scope>
    <source>
        <strain evidence="1">G3</strain>
    </source>
</reference>
<gene>
    <name evidence="1" type="ORF">TVAG_236790</name>
</gene>
<accession>A2G7W5</accession>
<dbReference type="Gene3D" id="3.80.10.10">
    <property type="entry name" value="Ribonuclease Inhibitor"/>
    <property type="match status" value="3"/>
</dbReference>
<dbReference type="Pfam" id="PF13306">
    <property type="entry name" value="LRR_5"/>
    <property type="match status" value="3"/>
</dbReference>
<dbReference type="OrthoDB" id="1600340at2759"/>
<evidence type="ECO:0000313" key="1">
    <source>
        <dbReference type="EMBL" id="EAX86749.1"/>
    </source>
</evidence>
<dbReference type="InParanoid" id="A2G7W5"/>
<protein>
    <submittedName>
        <fullName evidence="1">Surface antigen BspA-like</fullName>
    </submittedName>
</protein>
<dbReference type="AlphaFoldDB" id="A2G7W5"/>
<dbReference type="Proteomes" id="UP000001542">
    <property type="component" value="Unassembled WGS sequence"/>
</dbReference>
<dbReference type="InterPro" id="IPR026906">
    <property type="entry name" value="LRR_5"/>
</dbReference>
<dbReference type="InterPro" id="IPR053139">
    <property type="entry name" value="Surface_bspA-like"/>
</dbReference>
<name>A2G7W5_TRIV3</name>
<dbReference type="VEuPathDB" id="TrichDB:TVAG_090530"/>
<dbReference type="SUPFAM" id="SSF52058">
    <property type="entry name" value="L domain-like"/>
    <property type="match status" value="1"/>
</dbReference>
<dbReference type="VEuPathDB" id="TrichDB:TVAGG3_0252820"/>
<dbReference type="KEGG" id="tva:4744401"/>
<evidence type="ECO:0000313" key="2">
    <source>
        <dbReference type="Proteomes" id="UP000001542"/>
    </source>
</evidence>
<keyword evidence="2" id="KW-1185">Reference proteome</keyword>
<dbReference type="InterPro" id="IPR032675">
    <property type="entry name" value="LRR_dom_sf"/>
</dbReference>
<dbReference type="PANTHER" id="PTHR45661:SF3">
    <property type="entry name" value="IG-LIKE DOMAIN-CONTAINING PROTEIN"/>
    <property type="match status" value="1"/>
</dbReference>
<organism evidence="1 2">
    <name type="scientific">Trichomonas vaginalis (strain ATCC PRA-98 / G3)</name>
    <dbReference type="NCBI Taxonomy" id="412133"/>
    <lineage>
        <taxon>Eukaryota</taxon>
        <taxon>Metamonada</taxon>
        <taxon>Parabasalia</taxon>
        <taxon>Trichomonadida</taxon>
        <taxon>Trichomonadidae</taxon>
        <taxon>Trichomonas</taxon>
    </lineage>
</organism>
<dbReference type="PANTHER" id="PTHR45661">
    <property type="entry name" value="SURFACE ANTIGEN"/>
    <property type="match status" value="1"/>
</dbReference>
<sequence>MAFEYCQKLRTVEFTSETLTLKSGVFSFCNKLQKVIFKKVTSVDKEAFTKCSSLVSLLILDSDREQDLPLYSYNGSNYRREDMSLFVVPNGITELFIYDKASQITSGILSICTNLKTIIFPNNCQDLILSLSELSNVTSLETIVFPVTYKKIQFSSLSSLTNLRSISLDFVEGNSFKNLENLETVNFWETSTFETLPEGYFENCFSLKEINLPQSIKTLSKRCFYSCNSLENINLPNNLETIEEECFARCSKLKEIECRNCKNFGIYCFKNCEKMVKFNLNNSNFTVLEGMFMNNFKLIELESVVIKNVSKHGFANCFSLSDEYLMNVEELGDESLINCSNITVIPRQIKKIGASCFTNCNILKTIYLPKTILSIGENSFELSGVKYLNYCGRNDFSSSPNAFGNSQVIVYVTNAYNFQLFCGIKPITKQQCNYEIKTEDYVPFSFIGSGRLVRRMNF</sequence>
<dbReference type="EMBL" id="DS114578">
    <property type="protein sequence ID" value="EAX86749.1"/>
    <property type="molecule type" value="Genomic_DNA"/>
</dbReference>
<dbReference type="STRING" id="5722.A2G7W5"/>
<reference evidence="1" key="2">
    <citation type="journal article" date="2007" name="Science">
        <title>Draft genome sequence of the sexually transmitted pathogen Trichomonas vaginalis.</title>
        <authorList>
            <person name="Carlton J.M."/>
            <person name="Hirt R.P."/>
            <person name="Silva J.C."/>
            <person name="Delcher A.L."/>
            <person name="Schatz M."/>
            <person name="Zhao Q."/>
            <person name="Wortman J.R."/>
            <person name="Bidwell S.L."/>
            <person name="Alsmark U.C.M."/>
            <person name="Besteiro S."/>
            <person name="Sicheritz-Ponten T."/>
            <person name="Noel C.J."/>
            <person name="Dacks J.B."/>
            <person name="Foster P.G."/>
            <person name="Simillion C."/>
            <person name="Van de Peer Y."/>
            <person name="Miranda-Saavedra D."/>
            <person name="Barton G.J."/>
            <person name="Westrop G.D."/>
            <person name="Mueller S."/>
            <person name="Dessi D."/>
            <person name="Fiori P.L."/>
            <person name="Ren Q."/>
            <person name="Paulsen I."/>
            <person name="Zhang H."/>
            <person name="Bastida-Corcuera F.D."/>
            <person name="Simoes-Barbosa A."/>
            <person name="Brown M.T."/>
            <person name="Hayes R.D."/>
            <person name="Mukherjee M."/>
            <person name="Okumura C.Y."/>
            <person name="Schneider R."/>
            <person name="Smith A.J."/>
            <person name="Vanacova S."/>
            <person name="Villalvazo M."/>
            <person name="Haas B.J."/>
            <person name="Pertea M."/>
            <person name="Feldblyum T.V."/>
            <person name="Utterback T.R."/>
            <person name="Shu C.L."/>
            <person name="Osoegawa K."/>
            <person name="de Jong P.J."/>
            <person name="Hrdy I."/>
            <person name="Horvathova L."/>
            <person name="Zubacova Z."/>
            <person name="Dolezal P."/>
            <person name="Malik S.B."/>
            <person name="Logsdon J.M. Jr."/>
            <person name="Henze K."/>
            <person name="Gupta A."/>
            <person name="Wang C.C."/>
            <person name="Dunne R.L."/>
            <person name="Upcroft J.A."/>
            <person name="Upcroft P."/>
            <person name="White O."/>
            <person name="Salzberg S.L."/>
            <person name="Tang P."/>
            <person name="Chiu C.-H."/>
            <person name="Lee Y.-S."/>
            <person name="Embley T.M."/>
            <person name="Coombs G.H."/>
            <person name="Mottram J.C."/>
            <person name="Tachezy J."/>
            <person name="Fraser-Liggett C.M."/>
            <person name="Johnson P.J."/>
        </authorList>
    </citation>
    <scope>NUCLEOTIDE SEQUENCE [LARGE SCALE GENOMIC DNA]</scope>
    <source>
        <strain evidence="1">G3</strain>
    </source>
</reference>